<dbReference type="RefSeq" id="WP_245908223.1">
    <property type="nucleotide sequence ID" value="NZ_PVZG01000006.1"/>
</dbReference>
<accession>A0A2T0S7B1</accession>
<dbReference type="AlphaFoldDB" id="A0A2T0S7B1"/>
<dbReference type="PANTHER" id="PTHR11104:SF0">
    <property type="entry name" value="SPBETA PROPHAGE-DERIVED AMINOGLYCOSIDE N(3')-ACETYLTRANSFERASE-LIKE PROTEIN YOKD"/>
    <property type="match status" value="1"/>
</dbReference>
<evidence type="ECO:0000313" key="6">
    <source>
        <dbReference type="Proteomes" id="UP000239209"/>
    </source>
</evidence>
<evidence type="ECO:0000256" key="4">
    <source>
        <dbReference type="RuleBase" id="RU365031"/>
    </source>
</evidence>
<evidence type="ECO:0000256" key="1">
    <source>
        <dbReference type="ARBA" id="ARBA00006383"/>
    </source>
</evidence>
<protein>
    <recommendedName>
        <fullName evidence="4">Aminoglycoside N(3)-acetyltransferase</fullName>
        <ecNumber evidence="4">2.3.1.-</ecNumber>
    </recommendedName>
</protein>
<keyword evidence="4" id="KW-0046">Antibiotic resistance</keyword>
<dbReference type="InterPro" id="IPR028345">
    <property type="entry name" value="Antibiotic_NAT-like"/>
</dbReference>
<dbReference type="EMBL" id="PVZG01000006">
    <property type="protein sequence ID" value="PRY29304.1"/>
    <property type="molecule type" value="Genomic_DNA"/>
</dbReference>
<dbReference type="Proteomes" id="UP000239209">
    <property type="component" value="Unassembled WGS sequence"/>
</dbReference>
<keyword evidence="3 4" id="KW-0012">Acyltransferase</keyword>
<reference evidence="5 6" key="1">
    <citation type="submission" date="2018-03" db="EMBL/GenBank/DDBJ databases">
        <title>Genomic Encyclopedia of Archaeal and Bacterial Type Strains, Phase II (KMG-II): from individual species to whole genera.</title>
        <authorList>
            <person name="Goeker M."/>
        </authorList>
    </citation>
    <scope>NUCLEOTIDE SEQUENCE [LARGE SCALE GENOMIC DNA]</scope>
    <source>
        <strain evidence="5 6">DSM 45348</strain>
    </source>
</reference>
<dbReference type="InterPro" id="IPR003679">
    <property type="entry name" value="Amioglycoside_AcTrfase"/>
</dbReference>
<dbReference type="Pfam" id="PF02522">
    <property type="entry name" value="Antibiotic_NAT"/>
    <property type="match status" value="1"/>
</dbReference>
<evidence type="ECO:0000313" key="5">
    <source>
        <dbReference type="EMBL" id="PRY29304.1"/>
    </source>
</evidence>
<comment type="catalytic activity">
    <reaction evidence="4">
        <text>a 2-deoxystreptamine antibiotic + acetyl-CoA = an N(3)-acetyl-2-deoxystreptamine antibiotic + CoA + H(+)</text>
        <dbReference type="Rhea" id="RHEA:12665"/>
        <dbReference type="ChEBI" id="CHEBI:15378"/>
        <dbReference type="ChEBI" id="CHEBI:57287"/>
        <dbReference type="ChEBI" id="CHEBI:57288"/>
        <dbReference type="ChEBI" id="CHEBI:57921"/>
        <dbReference type="ChEBI" id="CHEBI:77452"/>
        <dbReference type="EC" id="2.3.1.81"/>
    </reaction>
</comment>
<keyword evidence="6" id="KW-1185">Reference proteome</keyword>
<name>A0A2T0S7B1_9ACTN</name>
<sequence length="272" mass="28926">MLIDHGAAGPVTRASLARDFRALGVRPDGVLLVHSSLRSLGWVSGGALAVVQALLDVLGPGGTLVVPSQTADNRDPSTWSPRPPEAWWPVIRDTLPGFDPARTPSARVGVIPEQVRTWPGAVRSAHPQTSFAAIGPRAADLMSDHRIECHLGERSPLAALDAAGAATLLLGVGFAKATAFHLGEYRVPFPPRRTYGCAILTPDGGRRWCEYEDVALDDSDFARLGADFERHTGVVSAGRAGAAPCRLFPIPDAVEYAQKWFIRYRAAPGAGA</sequence>
<dbReference type="PANTHER" id="PTHR11104">
    <property type="entry name" value="AMINOGLYCOSIDE N3-ACETYLTRANSFERASE"/>
    <property type="match status" value="1"/>
</dbReference>
<keyword evidence="2 4" id="KW-0808">Transferase</keyword>
<dbReference type="EC" id="2.3.1.-" evidence="4"/>
<comment type="caution">
    <text evidence="5">The sequence shown here is derived from an EMBL/GenBank/DDBJ whole genome shotgun (WGS) entry which is preliminary data.</text>
</comment>
<gene>
    <name evidence="5" type="ORF">CLV70_10621</name>
</gene>
<evidence type="ECO:0000256" key="2">
    <source>
        <dbReference type="ARBA" id="ARBA00022679"/>
    </source>
</evidence>
<dbReference type="GO" id="GO:0046677">
    <property type="term" value="P:response to antibiotic"/>
    <property type="evidence" value="ECO:0007669"/>
    <property type="project" value="UniProtKB-KW"/>
</dbReference>
<proteinExistence type="inferred from homology"/>
<evidence type="ECO:0000256" key="3">
    <source>
        <dbReference type="ARBA" id="ARBA00023315"/>
    </source>
</evidence>
<organism evidence="5 6">
    <name type="scientific">Pseudosporangium ferrugineum</name>
    <dbReference type="NCBI Taxonomy" id="439699"/>
    <lineage>
        <taxon>Bacteria</taxon>
        <taxon>Bacillati</taxon>
        <taxon>Actinomycetota</taxon>
        <taxon>Actinomycetes</taxon>
        <taxon>Micromonosporales</taxon>
        <taxon>Micromonosporaceae</taxon>
        <taxon>Pseudosporangium</taxon>
    </lineage>
</organism>
<dbReference type="SUPFAM" id="SSF110710">
    <property type="entry name" value="TTHA0583/YokD-like"/>
    <property type="match status" value="1"/>
</dbReference>
<dbReference type="GO" id="GO:0046353">
    <property type="term" value="F:aminoglycoside 3-N-acetyltransferase activity"/>
    <property type="evidence" value="ECO:0007669"/>
    <property type="project" value="UniProtKB-EC"/>
</dbReference>
<comment type="similarity">
    <text evidence="1 4">Belongs to the antibiotic N-acetyltransferase family.</text>
</comment>